<reference evidence="1 2" key="1">
    <citation type="submission" date="2021-06" db="EMBL/GenBank/DDBJ databases">
        <authorList>
            <person name="Lee D.H."/>
        </authorList>
    </citation>
    <scope>NUCLEOTIDE SEQUENCE [LARGE SCALE GENOMIC DNA]</scope>
    <source>
        <strain evidence="1 2">MMS21-HV4-11</strain>
    </source>
</reference>
<proteinExistence type="predicted"/>
<dbReference type="PANTHER" id="PTHR48100">
    <property type="entry name" value="BROAD-SPECIFICITY PHOSPHATASE YOR283W-RELATED"/>
    <property type="match status" value="1"/>
</dbReference>
<dbReference type="InterPro" id="IPR050275">
    <property type="entry name" value="PGM_Phosphatase"/>
</dbReference>
<keyword evidence="2" id="KW-1185">Reference proteome</keyword>
<accession>A0ABS6IFA3</accession>
<dbReference type="CDD" id="cd07067">
    <property type="entry name" value="HP_PGM_like"/>
    <property type="match status" value="1"/>
</dbReference>
<organism evidence="1 2">
    <name type="scientific">Reyranella humidisoli</name>
    <dbReference type="NCBI Taxonomy" id="2849149"/>
    <lineage>
        <taxon>Bacteria</taxon>
        <taxon>Pseudomonadati</taxon>
        <taxon>Pseudomonadota</taxon>
        <taxon>Alphaproteobacteria</taxon>
        <taxon>Hyphomicrobiales</taxon>
        <taxon>Reyranellaceae</taxon>
        <taxon>Reyranella</taxon>
    </lineage>
</organism>
<protein>
    <submittedName>
        <fullName evidence="1">Histidine phosphatase family protein</fullName>
    </submittedName>
</protein>
<dbReference type="EMBL" id="JAHOPB010000001">
    <property type="protein sequence ID" value="MBU8873286.1"/>
    <property type="molecule type" value="Genomic_DNA"/>
</dbReference>
<dbReference type="Proteomes" id="UP000727907">
    <property type="component" value="Unassembled WGS sequence"/>
</dbReference>
<gene>
    <name evidence="1" type="ORF">KQ910_05895</name>
</gene>
<dbReference type="SMART" id="SM00855">
    <property type="entry name" value="PGAM"/>
    <property type="match status" value="1"/>
</dbReference>
<sequence length="206" mass="22590">MTRILLTRHGHVDGIRPARFRGRAELPLTARGLAQADALARRIAGRWKPSAVYTSAMQRCIVTGRRVAEMCGIRASVHGGLGDIDYGAWQMRTHEEVAQEAPDAYRLWRQAPHLLRFPGGESLQDVVARTADALRLVMAQHGSETVVLVGHDSVNRALLLQLLDQPLSAYWKLAQDPCGLSEIEISGAGDVRVGFLNDTSHLEGIV</sequence>
<evidence type="ECO:0000313" key="2">
    <source>
        <dbReference type="Proteomes" id="UP000727907"/>
    </source>
</evidence>
<dbReference type="Pfam" id="PF00300">
    <property type="entry name" value="His_Phos_1"/>
    <property type="match status" value="1"/>
</dbReference>
<evidence type="ECO:0000313" key="1">
    <source>
        <dbReference type="EMBL" id="MBU8873286.1"/>
    </source>
</evidence>
<dbReference type="PIRSF" id="PIRSF000709">
    <property type="entry name" value="6PFK_2-Ptase"/>
    <property type="match status" value="1"/>
</dbReference>
<name>A0ABS6IFA3_9HYPH</name>
<dbReference type="InterPro" id="IPR013078">
    <property type="entry name" value="His_Pase_superF_clade-1"/>
</dbReference>
<dbReference type="RefSeq" id="WP_216957538.1">
    <property type="nucleotide sequence ID" value="NZ_JAHOPB010000001.1"/>
</dbReference>
<comment type="caution">
    <text evidence="1">The sequence shown here is derived from an EMBL/GenBank/DDBJ whole genome shotgun (WGS) entry which is preliminary data.</text>
</comment>